<organism evidence="1 2">
    <name type="scientific">Adhaeribacter pallidiroseus</name>
    <dbReference type="NCBI Taxonomy" id="2072847"/>
    <lineage>
        <taxon>Bacteria</taxon>
        <taxon>Pseudomonadati</taxon>
        <taxon>Bacteroidota</taxon>
        <taxon>Cytophagia</taxon>
        <taxon>Cytophagales</taxon>
        <taxon>Hymenobacteraceae</taxon>
        <taxon>Adhaeribacter</taxon>
    </lineage>
</organism>
<evidence type="ECO:0000313" key="2">
    <source>
        <dbReference type="Proteomes" id="UP000253919"/>
    </source>
</evidence>
<comment type="caution">
    <text evidence="1">The sequence shown here is derived from an EMBL/GenBank/DDBJ whole genome shotgun (WGS) entry which is preliminary data.</text>
</comment>
<dbReference type="AlphaFoldDB" id="A0A369QF67"/>
<reference evidence="1 2" key="1">
    <citation type="submission" date="2018-04" db="EMBL/GenBank/DDBJ databases">
        <title>Adhaeribacter sp. HMF7616 genome sequencing and assembly.</title>
        <authorList>
            <person name="Kang H."/>
            <person name="Kang J."/>
            <person name="Cha I."/>
            <person name="Kim H."/>
            <person name="Joh K."/>
        </authorList>
    </citation>
    <scope>NUCLEOTIDE SEQUENCE [LARGE SCALE GENOMIC DNA]</scope>
    <source>
        <strain evidence="1 2">HMF7616</strain>
    </source>
</reference>
<gene>
    <name evidence="1" type="ORF">AHMF7616_02156</name>
</gene>
<keyword evidence="2" id="KW-1185">Reference proteome</keyword>
<dbReference type="EMBL" id="QASA01000001">
    <property type="protein sequence ID" value="RDC63551.1"/>
    <property type="molecule type" value="Genomic_DNA"/>
</dbReference>
<dbReference type="Proteomes" id="UP000253919">
    <property type="component" value="Unassembled WGS sequence"/>
</dbReference>
<sequence>MFEPAYRISDNFTFGPSLPGETSVVLTARFRAATMAAADFSLANSWPRDLPR</sequence>
<name>A0A369QF67_9BACT</name>
<accession>A0A369QF67</accession>
<proteinExistence type="predicted"/>
<protein>
    <submittedName>
        <fullName evidence="1">Uncharacterized protein</fullName>
    </submittedName>
</protein>
<evidence type="ECO:0000313" key="1">
    <source>
        <dbReference type="EMBL" id="RDC63551.1"/>
    </source>
</evidence>